<comment type="caution">
    <text evidence="1">The sequence shown here is derived from an EMBL/GenBank/DDBJ whole genome shotgun (WGS) entry which is preliminary data.</text>
</comment>
<accession>A0AC61YBH7</accession>
<organism evidence="1 2">
    <name type="scientific">Mesonia oceanica</name>
    <dbReference type="NCBI Taxonomy" id="2687242"/>
    <lineage>
        <taxon>Bacteria</taxon>
        <taxon>Pseudomonadati</taxon>
        <taxon>Bacteroidota</taxon>
        <taxon>Flavobacteriia</taxon>
        <taxon>Flavobacteriales</taxon>
        <taxon>Flavobacteriaceae</taxon>
        <taxon>Mesonia</taxon>
    </lineage>
</organism>
<evidence type="ECO:0000313" key="2">
    <source>
        <dbReference type="Proteomes" id="UP000356253"/>
    </source>
</evidence>
<reference evidence="1" key="1">
    <citation type="submission" date="2019-09" db="EMBL/GenBank/DDBJ databases">
        <authorList>
            <person name="Rodrigo-Torres L."/>
            <person name="Arahal R. D."/>
            <person name="Lucena T."/>
        </authorList>
    </citation>
    <scope>NUCLEOTIDE SEQUENCE</scope>
    <source>
        <strain evidence="1">ISS653</strain>
    </source>
</reference>
<dbReference type="EMBL" id="CABVMM010000013">
    <property type="protein sequence ID" value="VVV01857.1"/>
    <property type="molecule type" value="Genomic_DNA"/>
</dbReference>
<gene>
    <name evidence="1" type="ORF">FVB9532_03151</name>
</gene>
<evidence type="ECO:0000313" key="1">
    <source>
        <dbReference type="EMBL" id="VVV01857.1"/>
    </source>
</evidence>
<name>A0AC61YBH7_9FLAO</name>
<sequence length="197" mass="22674">MELLSLQLKNNYLTAMDTVFHNFKNLFRLFGIVSLCFLCVACPGEENCDDMGASALVDGLITLSPEQEVYEVGDELTLSLNLPSSNTYLGNEIDFYGDTRDKSPLLYFYFEELFKDNEVNVIVGKRGKYNNWYYMDYDDQTGIYELEVKIILEKVTTYAFHSGASLNIIGKENCNRYFLDTSIVWQGIPWVEFTVEE</sequence>
<protein>
    <submittedName>
        <fullName evidence="1">Uncharacterized protein</fullName>
    </submittedName>
</protein>
<dbReference type="Proteomes" id="UP000356253">
    <property type="component" value="Unassembled WGS sequence"/>
</dbReference>
<keyword evidence="2" id="KW-1185">Reference proteome</keyword>
<proteinExistence type="predicted"/>